<dbReference type="GO" id="GO:0051539">
    <property type="term" value="F:4 iron, 4 sulfur cluster binding"/>
    <property type="evidence" value="ECO:0007669"/>
    <property type="project" value="UniProtKB-KW"/>
</dbReference>
<proteinExistence type="inferred from homology"/>
<dbReference type="InterPro" id="IPR002932">
    <property type="entry name" value="Glu_synthdom"/>
</dbReference>
<evidence type="ECO:0000256" key="3">
    <source>
        <dbReference type="ARBA" id="ARBA00022605"/>
    </source>
</evidence>
<evidence type="ECO:0000256" key="9">
    <source>
        <dbReference type="PIRNR" id="PIRNR006429"/>
    </source>
</evidence>
<evidence type="ECO:0000256" key="8">
    <source>
        <dbReference type="ARBA" id="ARBA00048151"/>
    </source>
</evidence>
<evidence type="ECO:0000256" key="1">
    <source>
        <dbReference type="ARBA" id="ARBA00009716"/>
    </source>
</evidence>
<keyword evidence="5 10" id="KW-0408">Iron</keyword>
<dbReference type="GO" id="GO:0006537">
    <property type="term" value="P:glutamate biosynthetic process"/>
    <property type="evidence" value="ECO:0007669"/>
    <property type="project" value="UniProtKB-KW"/>
</dbReference>
<dbReference type="InterPro" id="IPR017896">
    <property type="entry name" value="4Fe4S_Fe-S-bd"/>
</dbReference>
<name>A0A0U9HXX4_9BACT</name>
<keyword evidence="4 10" id="KW-0479">Metal-binding</keyword>
<evidence type="ECO:0000256" key="6">
    <source>
        <dbReference type="ARBA" id="ARBA00023014"/>
    </source>
</evidence>
<dbReference type="PIRSF" id="PIRSF006429">
    <property type="entry name" value="GOGAT_lg_2"/>
    <property type="match status" value="1"/>
</dbReference>
<evidence type="ECO:0000256" key="4">
    <source>
        <dbReference type="ARBA" id="ARBA00022723"/>
    </source>
</evidence>
<comment type="caution">
    <text evidence="12">The sequence shown here is derived from an EMBL/GenBank/DDBJ whole genome shotgun (WGS) entry which is preliminary data.</text>
</comment>
<dbReference type="Pfam" id="PF01645">
    <property type="entry name" value="Glu_synthase"/>
    <property type="match status" value="1"/>
</dbReference>
<dbReference type="SUPFAM" id="SSF54862">
    <property type="entry name" value="4Fe-4S ferredoxins"/>
    <property type="match status" value="1"/>
</dbReference>
<feature type="binding site" evidence="10">
    <location>
        <position position="85"/>
    </location>
    <ligand>
        <name>[4Fe-4S] cluster</name>
        <dbReference type="ChEBI" id="CHEBI:49883"/>
        <label>2</label>
    </ligand>
</feature>
<evidence type="ECO:0000313" key="13">
    <source>
        <dbReference type="Proteomes" id="UP000054976"/>
    </source>
</evidence>
<dbReference type="PANTHER" id="PTHR43819:SF1">
    <property type="entry name" value="ARCHAEAL-TYPE GLUTAMATE SYNTHASE [NADPH]"/>
    <property type="match status" value="1"/>
</dbReference>
<dbReference type="EC" id="1.4.1.13" evidence="2"/>
<dbReference type="InterPro" id="IPR024188">
    <property type="entry name" value="GltB"/>
</dbReference>
<dbReference type="Gene3D" id="3.30.70.20">
    <property type="match status" value="1"/>
</dbReference>
<evidence type="ECO:0000256" key="7">
    <source>
        <dbReference type="ARBA" id="ARBA00023164"/>
    </source>
</evidence>
<dbReference type="STRING" id="86166.TAGGR_1894"/>
<feature type="binding site" evidence="10">
    <location>
        <position position="88"/>
    </location>
    <ligand>
        <name>[4Fe-4S] cluster</name>
        <dbReference type="ChEBI" id="CHEBI:49883"/>
        <label>2</label>
    </ligand>
</feature>
<dbReference type="AlphaFoldDB" id="A0A0U9HXX4"/>
<dbReference type="Gene3D" id="3.20.20.70">
    <property type="entry name" value="Aldolase class I"/>
    <property type="match status" value="1"/>
</dbReference>
<dbReference type="Gene3D" id="3.30.70.3270">
    <property type="match status" value="1"/>
</dbReference>
<evidence type="ECO:0000259" key="11">
    <source>
        <dbReference type="PROSITE" id="PS51379"/>
    </source>
</evidence>
<keyword evidence="7" id="KW-0314">Glutamate biosynthesis</keyword>
<keyword evidence="13" id="KW-1185">Reference proteome</keyword>
<dbReference type="RefSeq" id="WP_059176138.1">
    <property type="nucleotide sequence ID" value="NZ_BCNO01000001.1"/>
</dbReference>
<dbReference type="Proteomes" id="UP000054976">
    <property type="component" value="Unassembled WGS sequence"/>
</dbReference>
<keyword evidence="6 10" id="KW-0411">Iron-sulfur</keyword>
<reference evidence="13" key="1">
    <citation type="submission" date="2016-01" db="EMBL/GenBank/DDBJ databases">
        <title>Draft genome sequence of Thermodesulfovibrio aggregans strain TGE-P1.</title>
        <authorList>
            <person name="Sekiguchi Y."/>
            <person name="Ohashi A."/>
            <person name="Matsuura N."/>
            <person name="Tourlousse M.D."/>
        </authorList>
    </citation>
    <scope>NUCLEOTIDE SEQUENCE [LARGE SCALE GENOMIC DNA]</scope>
    <source>
        <strain evidence="13">TGE-P1</strain>
    </source>
</reference>
<comment type="similarity">
    <text evidence="1 9">Belongs to the glutamate synthase family.</text>
</comment>
<dbReference type="GO" id="GO:0004355">
    <property type="term" value="F:glutamate synthase (NADPH) activity"/>
    <property type="evidence" value="ECO:0007669"/>
    <property type="project" value="UniProtKB-EC"/>
</dbReference>
<dbReference type="InterPro" id="IPR017900">
    <property type="entry name" value="4Fe4S_Fe_S_CS"/>
</dbReference>
<feature type="domain" description="4Fe-4S ferredoxin-type" evidence="11">
    <location>
        <begin position="74"/>
        <end position="105"/>
    </location>
</feature>
<gene>
    <name evidence="12" type="ORF">TAGGR_1894</name>
</gene>
<dbReference type="PROSITE" id="PS51379">
    <property type="entry name" value="4FE4S_FER_2"/>
    <property type="match status" value="2"/>
</dbReference>
<dbReference type="SUPFAM" id="SSF51395">
    <property type="entry name" value="FMN-linked oxidoreductases"/>
    <property type="match status" value="1"/>
</dbReference>
<keyword evidence="10" id="KW-0004">4Fe-4S</keyword>
<feature type="domain" description="4Fe-4S ferredoxin-type" evidence="11">
    <location>
        <begin position="22"/>
        <end position="51"/>
    </location>
</feature>
<dbReference type="GO" id="GO:0046872">
    <property type="term" value="F:metal ion binding"/>
    <property type="evidence" value="ECO:0007669"/>
    <property type="project" value="UniProtKB-KW"/>
</dbReference>
<evidence type="ECO:0000256" key="10">
    <source>
        <dbReference type="PIRSR" id="PIRSR006429-1"/>
    </source>
</evidence>
<feature type="binding site" evidence="10">
    <location>
        <position position="95"/>
    </location>
    <ligand>
        <name>[4Fe-4S] cluster</name>
        <dbReference type="ChEBI" id="CHEBI:49883"/>
        <label>1</label>
    </ligand>
</feature>
<dbReference type="OrthoDB" id="9758182at2"/>
<dbReference type="InterPro" id="IPR013785">
    <property type="entry name" value="Aldolase_TIM"/>
</dbReference>
<keyword evidence="3" id="KW-0028">Amino-acid biosynthesis</keyword>
<sequence>MEPAAGLRLDFNHKLTIKEFPYIIRWREDRCKRCGQCTAVCPQGAIRPAVKYMRVIESGGDTPKPRPVRRIIHVIEQVNDIEHYCTGCAICALVCPNNAIEPEYNPQNKFLFYKNRGGEGYKRGGRRNDPGVSTLDRLKFTRISMLTDPALDAGRHEFRVRSYIGRILPPEELPLKVENGRLVVDKSSGKFIPPVREIFPIMIGSMSIGALSPTMWEGLAMGVAYLNEVEGIPVVMCSGEGGFPPRLLKSRYVKYFILQIASGYFGWDSIIHTLPYMTEDPAAIEIKYGQGAKPGDGGLLMAPKVIKLIAEIRGVPQFVDLPSPPTHQTKYSIEESVMKMIQSMSMAFGFRVPVYPKISGTRTAKAVLNNLARNPYAAALCIDGEDGGTGAAYNVSLDKMGHPIASNIRECYLDLVKQGKQNELPLIAAGGIGKKGNLAANAAALIMLGASAVAVGKYIMQATADCLGDEYNRCNICNTGKCPRGITTQDPKLYRRLDPDKVAERLVEVFKAADVELRKIFAPMGRSTELPIGMSDGLSIDDKAMAERLEISYAC</sequence>
<organism evidence="12 13">
    <name type="scientific">Thermodesulfovibrio aggregans</name>
    <dbReference type="NCBI Taxonomy" id="86166"/>
    <lineage>
        <taxon>Bacteria</taxon>
        <taxon>Pseudomonadati</taxon>
        <taxon>Nitrospirota</taxon>
        <taxon>Thermodesulfovibrionia</taxon>
        <taxon>Thermodesulfovibrionales</taxon>
        <taxon>Thermodesulfovibrionaceae</taxon>
        <taxon>Thermodesulfovibrio</taxon>
    </lineage>
</organism>
<dbReference type="Pfam" id="PF13484">
    <property type="entry name" value="Fer4_16"/>
    <property type="match status" value="1"/>
</dbReference>
<protein>
    <recommendedName>
        <fullName evidence="2">glutamate synthase (NADPH)</fullName>
        <ecNumber evidence="2">1.4.1.13</ecNumber>
    </recommendedName>
</protein>
<accession>A0A0U9HXX4</accession>
<dbReference type="PANTHER" id="PTHR43819">
    <property type="entry name" value="ARCHAEAL-TYPE GLUTAMATE SYNTHASE [NADPH]"/>
    <property type="match status" value="1"/>
</dbReference>
<evidence type="ECO:0000313" key="12">
    <source>
        <dbReference type="EMBL" id="GAQ94709.1"/>
    </source>
</evidence>
<evidence type="ECO:0000256" key="2">
    <source>
        <dbReference type="ARBA" id="ARBA00012079"/>
    </source>
</evidence>
<comment type="catalytic activity">
    <reaction evidence="8">
        <text>2 L-glutamate + NADP(+) = L-glutamine + 2-oxoglutarate + NADPH + H(+)</text>
        <dbReference type="Rhea" id="RHEA:15501"/>
        <dbReference type="ChEBI" id="CHEBI:15378"/>
        <dbReference type="ChEBI" id="CHEBI:16810"/>
        <dbReference type="ChEBI" id="CHEBI:29985"/>
        <dbReference type="ChEBI" id="CHEBI:57783"/>
        <dbReference type="ChEBI" id="CHEBI:58349"/>
        <dbReference type="ChEBI" id="CHEBI:58359"/>
        <dbReference type="EC" id="1.4.1.13"/>
    </reaction>
</comment>
<dbReference type="EMBL" id="BCNO01000001">
    <property type="protein sequence ID" value="GAQ94709.1"/>
    <property type="molecule type" value="Genomic_DNA"/>
</dbReference>
<evidence type="ECO:0000256" key="5">
    <source>
        <dbReference type="ARBA" id="ARBA00023004"/>
    </source>
</evidence>
<feature type="binding site" evidence="10">
    <location>
        <position position="91"/>
    </location>
    <ligand>
        <name>[4Fe-4S] cluster</name>
        <dbReference type="ChEBI" id="CHEBI:49883"/>
        <label>2</label>
    </ligand>
</feature>
<dbReference type="PROSITE" id="PS00198">
    <property type="entry name" value="4FE4S_FER_1"/>
    <property type="match status" value="1"/>
</dbReference>